<organism evidence="4 5">
    <name type="scientific">Pyrinomonas methylaliphatogenes</name>
    <dbReference type="NCBI Taxonomy" id="454194"/>
    <lineage>
        <taxon>Bacteria</taxon>
        <taxon>Pseudomonadati</taxon>
        <taxon>Acidobacteriota</taxon>
        <taxon>Blastocatellia</taxon>
        <taxon>Blastocatellales</taxon>
        <taxon>Pyrinomonadaceae</taxon>
        <taxon>Pyrinomonas</taxon>
    </lineage>
</organism>
<name>A0A0B6WVG6_9BACT</name>
<dbReference type="AlphaFoldDB" id="A0A0B6WVG6"/>
<dbReference type="InterPro" id="IPR008928">
    <property type="entry name" value="6-hairpin_glycosidase_sf"/>
</dbReference>
<evidence type="ECO:0000259" key="1">
    <source>
        <dbReference type="Pfam" id="PF07944"/>
    </source>
</evidence>
<dbReference type="PANTHER" id="PTHR31151">
    <property type="entry name" value="PROLINE-TRNA LIGASE (DUF1680)"/>
    <property type="match status" value="1"/>
</dbReference>
<evidence type="ECO:0000313" key="4">
    <source>
        <dbReference type="EMBL" id="CDM64090.1"/>
    </source>
</evidence>
<reference evidence="4 5" key="2">
    <citation type="submission" date="2015-01" db="EMBL/GenBank/DDBJ databases">
        <title>Complete genome sequence of Pyrinomonas methylaliphatogenes type strain K22T.</title>
        <authorList>
            <person name="Lee K.C.Y."/>
            <person name="Power J.F."/>
            <person name="Dunfield P.F."/>
            <person name="Morgan X.C."/>
            <person name="Huttenhower C."/>
            <person name="Stott M.B."/>
        </authorList>
    </citation>
    <scope>NUCLEOTIDE SEQUENCE [LARGE SCALE GENOMIC DNA]</scope>
    <source>
        <strain evidence="4 5">K22</strain>
    </source>
</reference>
<protein>
    <recommendedName>
        <fullName evidence="6">DUF1680 family protein</fullName>
    </recommendedName>
</protein>
<feature type="domain" description="Glycoside hydrolase GH146 substrate-binding" evidence="2">
    <location>
        <begin position="675"/>
        <end position="811"/>
    </location>
</feature>
<dbReference type="Pfam" id="PF20620">
    <property type="entry name" value="DUF6805"/>
    <property type="match status" value="1"/>
</dbReference>
<dbReference type="Pfam" id="PF20736">
    <property type="entry name" value="Glyco_hydro127M"/>
    <property type="match status" value="1"/>
</dbReference>
<sequence length="817" mass="91952">MLRCVRRPYAHSIHLRRAEMRPMPRRVKRLGVPLTIFAALAVLHAASAARRVSPAVPYKARPLPLSAVRLTGGPLKHAQDLDAAYLLKLEPDRMMAYYRLRAGLQPKAPGYGGWDGAGRNLTGHIAGHYLSAVSLMYAATGDPRFKERADYLVAEMKEVQDKHGDGYLGALENGKERLLALARGEIRASSFDLNGLWSPWYVLHKTFAGLRDAYRYTGNRTALEVETKFAAWVENLLSKLNDEQIQRMLNTEFGGMNEVLVDLYADTGDRRWLELSHRFDHRAVFEPLARHEDILDGLHGNTQVPKLLGHLVRYVYTGDRKDWEAASFFWDAVVFHHSFATGGHGKDEYFGPPDKLSDRIDGRTAETCNVYNMLKMTRELFALNPDIKYAEFQERALFNHILGSIDPEDGSTCYMVPVGRGVRREYQDMFRSFTCCVGTGMENHALHGYGIYYESGDELWVNLYVPSTAEWQAAGAKLTMETDFPIGESATLKLELKAPKRFTLALRRPSWAGDGFSVRVNGQAVQKLSGPGSYIELARTWKNGDTVSVTLPKRLHLEPLPDDRRVTAIMWGPLVLAGDLGPAPGSGPVEAEARQPVSVPVLVADRPVTEWLKPVPGQPGHFRTDGVGRPRDVELVPFYQLHRRIYSAYWDLLTPAEWEQRQAEMAAARERQRRIEAATVAFVQPGDAQSERNFNQQGEETRPVRLMGRAGRSARRWFSFDLPIDPAHPLKLIVTYHSEEREARTFEILVDGVRIAEQKIERYRPGSSSGRFFDAEYPIPAELTQGKQKITIRFQGLGESGTASVFGVRLVRADAQL</sequence>
<dbReference type="STRING" id="454194.PYK22_00082"/>
<dbReference type="InterPro" id="IPR049046">
    <property type="entry name" value="Beta-AFase-like_GH127_middle"/>
</dbReference>
<evidence type="ECO:0000313" key="5">
    <source>
        <dbReference type="Proteomes" id="UP000031518"/>
    </source>
</evidence>
<dbReference type="GO" id="GO:0005975">
    <property type="term" value="P:carbohydrate metabolic process"/>
    <property type="evidence" value="ECO:0007669"/>
    <property type="project" value="InterPro"/>
</dbReference>
<dbReference type="InterPro" id="IPR046544">
    <property type="entry name" value="GH146_SB_dom"/>
</dbReference>
<keyword evidence="5" id="KW-1185">Reference proteome</keyword>
<feature type="domain" description="Non-reducing end beta-L-arabinofuranosidase-like GH127 middle" evidence="3">
    <location>
        <begin position="459"/>
        <end position="552"/>
    </location>
</feature>
<proteinExistence type="predicted"/>
<dbReference type="Proteomes" id="UP000031518">
    <property type="component" value="Unassembled WGS sequence"/>
</dbReference>
<dbReference type="Pfam" id="PF07944">
    <property type="entry name" value="Beta-AFase-like_GH127_cat"/>
    <property type="match status" value="1"/>
</dbReference>
<dbReference type="PANTHER" id="PTHR31151:SF0">
    <property type="entry name" value="PROLINE-TRNA LIGASE (DUF1680)"/>
    <property type="match status" value="1"/>
</dbReference>
<dbReference type="EMBL" id="CBXV010000001">
    <property type="protein sequence ID" value="CDM64090.1"/>
    <property type="molecule type" value="Genomic_DNA"/>
</dbReference>
<evidence type="ECO:0000259" key="3">
    <source>
        <dbReference type="Pfam" id="PF20736"/>
    </source>
</evidence>
<accession>A0A0B6WVG6</accession>
<dbReference type="SUPFAM" id="SSF48208">
    <property type="entry name" value="Six-hairpin glycosidases"/>
    <property type="match status" value="1"/>
</dbReference>
<feature type="domain" description="Non-reducing end beta-L-arabinofuranosidase-like GH127 catalytic" evidence="1">
    <location>
        <begin position="67"/>
        <end position="446"/>
    </location>
</feature>
<evidence type="ECO:0008006" key="6">
    <source>
        <dbReference type="Google" id="ProtNLM"/>
    </source>
</evidence>
<dbReference type="InterPro" id="IPR012878">
    <property type="entry name" value="Beta-AFase-like_GH127_cat"/>
</dbReference>
<reference evidence="4 5" key="1">
    <citation type="submission" date="2013-12" db="EMBL/GenBank/DDBJ databases">
        <authorList>
            <person name="Stott M."/>
        </authorList>
    </citation>
    <scope>NUCLEOTIDE SEQUENCE [LARGE SCALE GENOMIC DNA]</scope>
    <source>
        <strain evidence="4 5">K22</strain>
    </source>
</reference>
<evidence type="ECO:0000259" key="2">
    <source>
        <dbReference type="Pfam" id="PF20620"/>
    </source>
</evidence>
<gene>
    <name evidence="4" type="ORF">PYK22_00082</name>
</gene>